<dbReference type="Pfam" id="PF02452">
    <property type="entry name" value="PemK_toxin"/>
    <property type="match status" value="1"/>
</dbReference>
<dbReference type="Gene3D" id="2.30.30.110">
    <property type="match status" value="1"/>
</dbReference>
<dbReference type="GO" id="GO:0004521">
    <property type="term" value="F:RNA endonuclease activity"/>
    <property type="evidence" value="ECO:0007669"/>
    <property type="project" value="TreeGrafter"/>
</dbReference>
<dbReference type="GO" id="GO:0016075">
    <property type="term" value="P:rRNA catabolic process"/>
    <property type="evidence" value="ECO:0007669"/>
    <property type="project" value="TreeGrafter"/>
</dbReference>
<organism evidence="1">
    <name type="scientific">marine sediment metagenome</name>
    <dbReference type="NCBI Taxonomy" id="412755"/>
    <lineage>
        <taxon>unclassified sequences</taxon>
        <taxon>metagenomes</taxon>
        <taxon>ecological metagenomes</taxon>
    </lineage>
</organism>
<dbReference type="InterPro" id="IPR003477">
    <property type="entry name" value="PemK-like"/>
</dbReference>
<dbReference type="InterPro" id="IPR011067">
    <property type="entry name" value="Plasmid_toxin/cell-grow_inhib"/>
</dbReference>
<protein>
    <submittedName>
        <fullName evidence="1">Uncharacterized protein</fullName>
    </submittedName>
</protein>
<sequence length="134" mass="15832">MGQHRLIYLWCNILAVKWKNFKTKFKEIWQVDVTYTDTQSHEQKGLRPCLIIKEFKTGYMVLVIPFTGELGAERFPYTTKIEKSKENGLDSDSIALVFQMKSISKKRFKYKRGKISSNKYNNIEIHIKNIFSLM</sequence>
<gene>
    <name evidence="1" type="ORF">LCGC14_0691030</name>
</gene>
<dbReference type="PANTHER" id="PTHR33988:SF2">
    <property type="entry name" value="ENDORIBONUCLEASE MAZF"/>
    <property type="match status" value="1"/>
</dbReference>
<dbReference type="PANTHER" id="PTHR33988">
    <property type="entry name" value="ENDORIBONUCLEASE MAZF-RELATED"/>
    <property type="match status" value="1"/>
</dbReference>
<dbReference type="GO" id="GO:0006402">
    <property type="term" value="P:mRNA catabolic process"/>
    <property type="evidence" value="ECO:0007669"/>
    <property type="project" value="TreeGrafter"/>
</dbReference>
<accession>A0A0F9R5R2</accession>
<proteinExistence type="predicted"/>
<reference evidence="1" key="1">
    <citation type="journal article" date="2015" name="Nature">
        <title>Complex archaea that bridge the gap between prokaryotes and eukaryotes.</title>
        <authorList>
            <person name="Spang A."/>
            <person name="Saw J.H."/>
            <person name="Jorgensen S.L."/>
            <person name="Zaremba-Niedzwiedzka K."/>
            <person name="Martijn J."/>
            <person name="Lind A.E."/>
            <person name="van Eijk R."/>
            <person name="Schleper C."/>
            <person name="Guy L."/>
            <person name="Ettema T.J."/>
        </authorList>
    </citation>
    <scope>NUCLEOTIDE SEQUENCE</scope>
</reference>
<dbReference type="AlphaFoldDB" id="A0A0F9R5R2"/>
<evidence type="ECO:0000313" key="1">
    <source>
        <dbReference type="EMBL" id="KKN44627.1"/>
    </source>
</evidence>
<comment type="caution">
    <text evidence="1">The sequence shown here is derived from an EMBL/GenBank/DDBJ whole genome shotgun (WGS) entry which is preliminary data.</text>
</comment>
<dbReference type="EMBL" id="LAZR01001439">
    <property type="protein sequence ID" value="KKN44627.1"/>
    <property type="molecule type" value="Genomic_DNA"/>
</dbReference>
<name>A0A0F9R5R2_9ZZZZ</name>
<dbReference type="GO" id="GO:0003677">
    <property type="term" value="F:DNA binding"/>
    <property type="evidence" value="ECO:0007669"/>
    <property type="project" value="InterPro"/>
</dbReference>
<dbReference type="SUPFAM" id="SSF50118">
    <property type="entry name" value="Cell growth inhibitor/plasmid maintenance toxic component"/>
    <property type="match status" value="1"/>
</dbReference>